<reference evidence="1" key="1">
    <citation type="submission" date="2022-10" db="EMBL/GenBank/DDBJ databases">
        <title>The complete genomes of actinobacterial strains from the NBC collection.</title>
        <authorList>
            <person name="Joergensen T.S."/>
            <person name="Alvarez Arevalo M."/>
            <person name="Sterndorff E.B."/>
            <person name="Faurdal D."/>
            <person name="Vuksanovic O."/>
            <person name="Mourched A.-S."/>
            <person name="Charusanti P."/>
            <person name="Shaw S."/>
            <person name="Blin K."/>
            <person name="Weber T."/>
        </authorList>
    </citation>
    <scope>NUCLEOTIDE SEQUENCE</scope>
    <source>
        <strain evidence="1">NBC 01771</strain>
    </source>
</reference>
<name>A0ACD4ZX45_9ACTN</name>
<accession>A0ACD4ZX45</accession>
<keyword evidence="2" id="KW-1185">Reference proteome</keyword>
<evidence type="ECO:0000313" key="1">
    <source>
        <dbReference type="EMBL" id="WSC02582.1"/>
    </source>
</evidence>
<gene>
    <name evidence="1" type="ORF">OG835_40065</name>
</gene>
<proteinExistence type="predicted"/>
<dbReference type="EMBL" id="CP109109">
    <property type="protein sequence ID" value="WSC02582.1"/>
    <property type="molecule type" value="Genomic_DNA"/>
</dbReference>
<dbReference type="Proteomes" id="UP001348369">
    <property type="component" value="Chromosome"/>
</dbReference>
<sequence length="330" mass="34433">MTTAPRTAASPGAPPAGAAASGGRPSAVTARDLARATATRQRRGARFKLWAGAVCTALVVLPVALAGLLPLPGADAQDLSRRRLPPLSDGHLFGTDQLGRDLLSRVLHGGQVSLTVGILAVLVSGLIGIAAGSAAGFFGGWVDAAVSRLLEAQLALPLLMMLLLVVALFGPSVTVITCVIAVAQWPEVARLTRSLVLVEREKPYVAAARVLGLRGWSVLGRHVIPNVIRPASLVVLLLLAQAVLLESALSFLGAGPQRPFATWGRIISDGQDYITTSWWLVTLPGLVIALLVVGVNLLGDGLRDRTRTTKAPRGARVPRGTRAARFKKGA</sequence>
<protein>
    <submittedName>
        <fullName evidence="1">ABC transporter permease</fullName>
    </submittedName>
</protein>
<organism evidence="1 2">
    <name type="scientific">Streptomyces scopuliridis</name>
    <dbReference type="NCBI Taxonomy" id="452529"/>
    <lineage>
        <taxon>Bacteria</taxon>
        <taxon>Bacillati</taxon>
        <taxon>Actinomycetota</taxon>
        <taxon>Actinomycetes</taxon>
        <taxon>Kitasatosporales</taxon>
        <taxon>Streptomycetaceae</taxon>
        <taxon>Streptomyces</taxon>
    </lineage>
</organism>
<evidence type="ECO:0000313" key="2">
    <source>
        <dbReference type="Proteomes" id="UP001348369"/>
    </source>
</evidence>